<evidence type="ECO:0008006" key="4">
    <source>
        <dbReference type="Google" id="ProtNLM"/>
    </source>
</evidence>
<proteinExistence type="predicted"/>
<name>A0A4Q1DAM6_9BACT</name>
<keyword evidence="1" id="KW-1133">Transmembrane helix</keyword>
<evidence type="ECO:0000256" key="1">
    <source>
        <dbReference type="SAM" id="Phobius"/>
    </source>
</evidence>
<keyword evidence="1" id="KW-0812">Transmembrane</keyword>
<feature type="transmembrane region" description="Helical" evidence="1">
    <location>
        <begin position="251"/>
        <end position="270"/>
    </location>
</feature>
<evidence type="ECO:0000313" key="2">
    <source>
        <dbReference type="EMBL" id="RXK85958.1"/>
    </source>
</evidence>
<evidence type="ECO:0000313" key="3">
    <source>
        <dbReference type="Proteomes" id="UP000290545"/>
    </source>
</evidence>
<feature type="transmembrane region" description="Helical" evidence="1">
    <location>
        <begin position="277"/>
        <end position="301"/>
    </location>
</feature>
<dbReference type="Proteomes" id="UP000290545">
    <property type="component" value="Unassembled WGS sequence"/>
</dbReference>
<gene>
    <name evidence="2" type="ORF">ESB13_03875</name>
</gene>
<protein>
    <recommendedName>
        <fullName evidence="4">Prenyltransferase</fullName>
    </recommendedName>
</protein>
<comment type="caution">
    <text evidence="2">The sequence shown here is derived from an EMBL/GenBank/DDBJ whole genome shotgun (WGS) entry which is preliminary data.</text>
</comment>
<dbReference type="AlphaFoldDB" id="A0A4Q1DAM6"/>
<dbReference type="OrthoDB" id="1452981at2"/>
<keyword evidence="3" id="KW-1185">Reference proteome</keyword>
<keyword evidence="1" id="KW-0472">Membrane</keyword>
<organism evidence="2 3">
    <name type="scientific">Filimonas effusa</name>
    <dbReference type="NCBI Taxonomy" id="2508721"/>
    <lineage>
        <taxon>Bacteria</taxon>
        <taxon>Pseudomonadati</taxon>
        <taxon>Bacteroidota</taxon>
        <taxon>Chitinophagia</taxon>
        <taxon>Chitinophagales</taxon>
        <taxon>Chitinophagaceae</taxon>
        <taxon>Filimonas</taxon>
    </lineage>
</organism>
<feature type="transmembrane region" description="Helical" evidence="1">
    <location>
        <begin position="148"/>
        <end position="168"/>
    </location>
</feature>
<dbReference type="RefSeq" id="WP_129001709.1">
    <property type="nucleotide sequence ID" value="NZ_SDHZ01000001.1"/>
</dbReference>
<accession>A0A4Q1DAM6</accession>
<sequence>MWKRFTDLLLFGNYFYGCCAVALAIETNLQLGLTLNHPAFYIALFCGSVVYYTYAYINEHYVDVQNARALWYYHHAHFIRGSQWTLGITGVVCTAYLLFRYGSALVHLPVGYWGLVFLFPVVAALYYDIPLFRPLRLNLRRTGWMKPFVIGFVWTGAVAIYPLIWHAAEAGLWKISPYHIAWFSLKNWMFITVLCIMFDIKDYASDSNKQLKTFVVRVGLRKTLFFIIIPLTVLGLFSFFCFAALNHFPAGRIVANTIPFVWMVWVGWSLHERKNILYYLAVIDGLMMVKAICGIIGITLIKI</sequence>
<feature type="transmembrane region" description="Helical" evidence="1">
    <location>
        <begin position="224"/>
        <end position="245"/>
    </location>
</feature>
<reference evidence="2 3" key="1">
    <citation type="submission" date="2019-01" db="EMBL/GenBank/DDBJ databases">
        <title>Filimonas sp. strain TTM-71.</title>
        <authorList>
            <person name="Chen W.-M."/>
        </authorList>
    </citation>
    <scope>NUCLEOTIDE SEQUENCE [LARGE SCALE GENOMIC DNA]</scope>
    <source>
        <strain evidence="2 3">TTM-71</strain>
    </source>
</reference>
<feature type="transmembrane region" description="Helical" evidence="1">
    <location>
        <begin position="40"/>
        <end position="57"/>
    </location>
</feature>
<dbReference type="EMBL" id="SDHZ01000001">
    <property type="protein sequence ID" value="RXK85958.1"/>
    <property type="molecule type" value="Genomic_DNA"/>
</dbReference>
<feature type="transmembrane region" description="Helical" evidence="1">
    <location>
        <begin position="110"/>
        <end position="127"/>
    </location>
</feature>
<feature type="transmembrane region" description="Helical" evidence="1">
    <location>
        <begin position="78"/>
        <end position="98"/>
    </location>
</feature>